<reference evidence="2" key="1">
    <citation type="journal article" date="2023" name="Int. J. Syst. Evol. Microbiol.">
        <title>&lt;i&gt;Shewanella septentrionalis&lt;/i&gt; sp. nov. and &lt;i&gt;Shewanella holmiensis&lt;/i&gt; sp. nov., isolated from Baltic Sea water and sediments.</title>
        <authorList>
            <person name="Martin-Rodriguez A.J."/>
            <person name="Thorell K."/>
            <person name="Joffre E."/>
            <person name="Jensie-Markopoulos S."/>
            <person name="Moore E.R.B."/>
            <person name="Sjoling A."/>
        </authorList>
    </citation>
    <scope>NUCLEOTIDE SEQUENCE</scope>
    <source>
        <strain evidence="2">SP1S2-7</strain>
    </source>
</reference>
<dbReference type="PANTHER" id="PTHR35936:SF25">
    <property type="entry name" value="ABC TRANSPORTER SUBSTRATE-BINDING PROTEIN"/>
    <property type="match status" value="1"/>
</dbReference>
<accession>A0A9X2WJY9</accession>
<keyword evidence="3" id="KW-1185">Reference proteome</keyword>
<evidence type="ECO:0000313" key="3">
    <source>
        <dbReference type="Proteomes" id="UP001155546"/>
    </source>
</evidence>
<protein>
    <submittedName>
        <fullName evidence="2">Transporter substrate-binding domain-containing protein</fullName>
    </submittedName>
</protein>
<dbReference type="PANTHER" id="PTHR35936">
    <property type="entry name" value="MEMBRANE-BOUND LYTIC MUREIN TRANSGLYCOSYLASE F"/>
    <property type="match status" value="1"/>
</dbReference>
<proteinExistence type="inferred from homology"/>
<dbReference type="Gene3D" id="3.40.190.10">
    <property type="entry name" value="Periplasmic binding protein-like II"/>
    <property type="match status" value="2"/>
</dbReference>
<comment type="similarity">
    <text evidence="1">Belongs to the bacterial solute-binding protein 3 family.</text>
</comment>
<evidence type="ECO:0000313" key="2">
    <source>
        <dbReference type="EMBL" id="MCT7940499.1"/>
    </source>
</evidence>
<sequence>MKTITIAAVFLLAFPTLLWAKIPSEITLATTTWPPYTSGVSPEKPGIVYEYMTEILAQNGINLRIEAYPWSRAIKMASDNNDIHGLLTAVYEEAPKLLFTTTPIMNYKVNFYTAMDNNWRYQDQRSLDSMPSPLCIILGYGYGSPIDEFIHNEANKPKIHTLTGGNAQQRLVKMLEYKRVAVIIEDELVIQSYTNNTANIRFAGTLSDSPFYVAFNPNLSWCHDIVALLNKELAEPKNIQRLQQLVSEYTAEQP</sequence>
<dbReference type="EMBL" id="JAMTCD010000001">
    <property type="protein sequence ID" value="MCT7940499.1"/>
    <property type="molecule type" value="Genomic_DNA"/>
</dbReference>
<dbReference type="Proteomes" id="UP001155546">
    <property type="component" value="Unassembled WGS sequence"/>
</dbReference>
<gene>
    <name evidence="2" type="ORF">NE535_01600</name>
</gene>
<evidence type="ECO:0000256" key="1">
    <source>
        <dbReference type="ARBA" id="ARBA00010333"/>
    </source>
</evidence>
<organism evidence="2 3">
    <name type="scientific">Shewanella holmiensis</name>
    <dbReference type="NCBI Taxonomy" id="2952222"/>
    <lineage>
        <taxon>Bacteria</taxon>
        <taxon>Pseudomonadati</taxon>
        <taxon>Pseudomonadota</taxon>
        <taxon>Gammaproteobacteria</taxon>
        <taxon>Alteromonadales</taxon>
        <taxon>Shewanellaceae</taxon>
        <taxon>Shewanella</taxon>
    </lineage>
</organism>
<name>A0A9X2WJY9_9GAMM</name>
<comment type="caution">
    <text evidence="2">The sequence shown here is derived from an EMBL/GenBank/DDBJ whole genome shotgun (WGS) entry which is preliminary data.</text>
</comment>
<dbReference type="RefSeq" id="WP_261296934.1">
    <property type="nucleotide sequence ID" value="NZ_JAMTCD010000001.1"/>
</dbReference>
<dbReference type="SUPFAM" id="SSF53850">
    <property type="entry name" value="Periplasmic binding protein-like II"/>
    <property type="match status" value="1"/>
</dbReference>
<dbReference type="AlphaFoldDB" id="A0A9X2WJY9"/>